<evidence type="ECO:0000313" key="4">
    <source>
        <dbReference type="EMBL" id="CAD7634113.1"/>
    </source>
</evidence>
<dbReference type="InterPro" id="IPR024079">
    <property type="entry name" value="MetalloPept_cat_dom_sf"/>
</dbReference>
<feature type="active site" evidence="1">
    <location>
        <position position="64"/>
    </location>
</feature>
<protein>
    <recommendedName>
        <fullName evidence="2">Metalloendopeptidase</fullName>
        <ecNumber evidence="2">3.4.24.-</ecNumber>
    </recommendedName>
</protein>
<dbReference type="GO" id="GO:0006508">
    <property type="term" value="P:proteolysis"/>
    <property type="evidence" value="ECO:0007669"/>
    <property type="project" value="UniProtKB-KW"/>
</dbReference>
<dbReference type="EMBL" id="CAJPIZ010014000">
    <property type="protein sequence ID" value="CAG2114543.1"/>
    <property type="molecule type" value="Genomic_DNA"/>
</dbReference>
<dbReference type="GO" id="GO:0004222">
    <property type="term" value="F:metalloendopeptidase activity"/>
    <property type="evidence" value="ECO:0007669"/>
    <property type="project" value="UniProtKB-UniRule"/>
</dbReference>
<keyword evidence="1 2" id="KW-0482">Metalloprotease</keyword>
<dbReference type="Gene3D" id="3.40.390.10">
    <property type="entry name" value="Collagenase (Catalytic Domain)"/>
    <property type="match status" value="1"/>
</dbReference>
<accession>A0A7R9L3G3</accession>
<dbReference type="PANTHER" id="PTHR10127">
    <property type="entry name" value="DISCOIDIN, CUB, EGF, LAMININ , AND ZINC METALLOPROTEASE DOMAIN CONTAINING"/>
    <property type="match status" value="1"/>
</dbReference>
<feature type="binding site" evidence="1">
    <location>
        <position position="67"/>
    </location>
    <ligand>
        <name>Zn(2+)</name>
        <dbReference type="ChEBI" id="CHEBI:29105"/>
        <note>catalytic</note>
    </ligand>
</feature>
<keyword evidence="1 2" id="KW-0479">Metal-binding</keyword>
<sequence length="102" mass="10851">LMGSTGQLPLKKSMLHYNAGKCTSMPALLSDAYECKSKIGRKGGKQYLDLASGCLASVRKVTHELLHAVGFHHEHSRPDRDDYVEVIGTLGGLRAPGGGAMG</sequence>
<name>A0A7R9L3G3_9ACAR</name>
<dbReference type="SUPFAM" id="SSF55486">
    <property type="entry name" value="Metalloproteases ('zincins'), catalytic domain"/>
    <property type="match status" value="1"/>
</dbReference>
<keyword evidence="1 2" id="KW-0862">Zinc</keyword>
<evidence type="ECO:0000313" key="5">
    <source>
        <dbReference type="Proteomes" id="UP000759131"/>
    </source>
</evidence>
<feature type="binding site" evidence="1">
    <location>
        <position position="63"/>
    </location>
    <ligand>
        <name>Zn(2+)</name>
        <dbReference type="ChEBI" id="CHEBI:29105"/>
        <note>catalytic</note>
    </ligand>
</feature>
<feature type="binding site" evidence="1">
    <location>
        <position position="73"/>
    </location>
    <ligand>
        <name>Zn(2+)</name>
        <dbReference type="ChEBI" id="CHEBI:29105"/>
        <note>catalytic</note>
    </ligand>
</feature>
<organism evidence="4">
    <name type="scientific">Medioppia subpectinata</name>
    <dbReference type="NCBI Taxonomy" id="1979941"/>
    <lineage>
        <taxon>Eukaryota</taxon>
        <taxon>Metazoa</taxon>
        <taxon>Ecdysozoa</taxon>
        <taxon>Arthropoda</taxon>
        <taxon>Chelicerata</taxon>
        <taxon>Arachnida</taxon>
        <taxon>Acari</taxon>
        <taxon>Acariformes</taxon>
        <taxon>Sarcoptiformes</taxon>
        <taxon>Oribatida</taxon>
        <taxon>Brachypylina</taxon>
        <taxon>Oppioidea</taxon>
        <taxon>Oppiidae</taxon>
        <taxon>Medioppia</taxon>
    </lineage>
</organism>
<dbReference type="OrthoDB" id="291007at2759"/>
<reference evidence="4" key="1">
    <citation type="submission" date="2020-11" db="EMBL/GenBank/DDBJ databases">
        <authorList>
            <person name="Tran Van P."/>
        </authorList>
    </citation>
    <scope>NUCLEOTIDE SEQUENCE</scope>
</reference>
<dbReference type="EMBL" id="OC868575">
    <property type="protein sequence ID" value="CAD7634113.1"/>
    <property type="molecule type" value="Genomic_DNA"/>
</dbReference>
<feature type="domain" description="Peptidase M12A" evidence="3">
    <location>
        <begin position="1"/>
        <end position="102"/>
    </location>
</feature>
<evidence type="ECO:0000259" key="3">
    <source>
        <dbReference type="PROSITE" id="PS51864"/>
    </source>
</evidence>
<dbReference type="GO" id="GO:0008270">
    <property type="term" value="F:zinc ion binding"/>
    <property type="evidence" value="ECO:0007669"/>
    <property type="project" value="UniProtKB-UniRule"/>
</dbReference>
<keyword evidence="1 2" id="KW-0378">Hydrolase</keyword>
<dbReference type="Proteomes" id="UP000759131">
    <property type="component" value="Unassembled WGS sequence"/>
</dbReference>
<comment type="cofactor">
    <cofactor evidence="1 2">
        <name>Zn(2+)</name>
        <dbReference type="ChEBI" id="CHEBI:29105"/>
    </cofactor>
    <text evidence="1 2">Binds 1 zinc ion per subunit.</text>
</comment>
<evidence type="ECO:0000256" key="1">
    <source>
        <dbReference type="PROSITE-ProRule" id="PRU01211"/>
    </source>
</evidence>
<keyword evidence="1 2" id="KW-0645">Protease</keyword>
<dbReference type="PANTHER" id="PTHR10127:SF850">
    <property type="entry name" value="METALLOENDOPEPTIDASE"/>
    <property type="match status" value="1"/>
</dbReference>
<dbReference type="PRINTS" id="PR00480">
    <property type="entry name" value="ASTACIN"/>
</dbReference>
<dbReference type="EC" id="3.4.24.-" evidence="2"/>
<comment type="caution">
    <text evidence="1">Lacks conserved residue(s) required for the propagation of feature annotation.</text>
</comment>
<dbReference type="AlphaFoldDB" id="A0A7R9L3G3"/>
<dbReference type="PROSITE" id="PS51864">
    <property type="entry name" value="ASTACIN"/>
    <property type="match status" value="1"/>
</dbReference>
<gene>
    <name evidence="4" type="ORF">OSB1V03_LOCUS14509</name>
</gene>
<evidence type="ECO:0000256" key="2">
    <source>
        <dbReference type="RuleBase" id="RU361183"/>
    </source>
</evidence>
<dbReference type="Pfam" id="PF01400">
    <property type="entry name" value="Astacin"/>
    <property type="match status" value="1"/>
</dbReference>
<feature type="non-terminal residue" evidence="4">
    <location>
        <position position="102"/>
    </location>
</feature>
<keyword evidence="5" id="KW-1185">Reference proteome</keyword>
<proteinExistence type="predicted"/>
<dbReference type="InterPro" id="IPR001506">
    <property type="entry name" value="Peptidase_M12A"/>
</dbReference>